<comment type="subcellular location">
    <subcellularLocation>
        <location evidence="1">Cytoplasm</location>
        <location evidence="1">Cytoskeleton</location>
        <location evidence="1">Cilium axoneme</location>
    </subcellularLocation>
</comment>
<evidence type="ECO:0000256" key="6">
    <source>
        <dbReference type="ARBA" id="ARBA00023273"/>
    </source>
</evidence>
<dbReference type="Pfam" id="PF14926">
    <property type="entry name" value="CFAP300"/>
    <property type="match status" value="1"/>
</dbReference>
<evidence type="ECO:0000256" key="2">
    <source>
        <dbReference type="ARBA" id="ARBA00009205"/>
    </source>
</evidence>
<organism evidence="7 8">
    <name type="scientific">Euplotes crassus</name>
    <dbReference type="NCBI Taxonomy" id="5936"/>
    <lineage>
        <taxon>Eukaryota</taxon>
        <taxon>Sar</taxon>
        <taxon>Alveolata</taxon>
        <taxon>Ciliophora</taxon>
        <taxon>Intramacronucleata</taxon>
        <taxon>Spirotrichea</taxon>
        <taxon>Hypotrichia</taxon>
        <taxon>Euplotida</taxon>
        <taxon>Euplotidae</taxon>
        <taxon>Moneuplotes</taxon>
    </lineage>
</organism>
<evidence type="ECO:0000313" key="7">
    <source>
        <dbReference type="EMBL" id="CAI2378024.1"/>
    </source>
</evidence>
<keyword evidence="4" id="KW-0963">Cytoplasm</keyword>
<gene>
    <name evidence="7" type="ORF">ECRASSUSDP1_LOCUS19415</name>
</gene>
<dbReference type="PANTHER" id="PTHR31078">
    <property type="entry name" value="CILIA- AND FLAGELLA-ASSOCIATED PROTEIN 300"/>
    <property type="match status" value="1"/>
</dbReference>
<keyword evidence="6" id="KW-0966">Cell projection</keyword>
<evidence type="ECO:0000256" key="4">
    <source>
        <dbReference type="ARBA" id="ARBA00022490"/>
    </source>
</evidence>
<evidence type="ECO:0000313" key="8">
    <source>
        <dbReference type="Proteomes" id="UP001295684"/>
    </source>
</evidence>
<accession>A0AAD1XSK7</accession>
<dbReference type="PANTHER" id="PTHR31078:SF1">
    <property type="entry name" value="CILIA- AND FLAGELLA-ASSOCIATED PROTEIN 300"/>
    <property type="match status" value="1"/>
</dbReference>
<keyword evidence="8" id="KW-1185">Reference proteome</keyword>
<evidence type="ECO:0000256" key="5">
    <source>
        <dbReference type="ARBA" id="ARBA00023212"/>
    </source>
</evidence>
<dbReference type="GO" id="GO:0005930">
    <property type="term" value="C:axoneme"/>
    <property type="evidence" value="ECO:0007669"/>
    <property type="project" value="UniProtKB-SubCell"/>
</dbReference>
<comment type="caution">
    <text evidence="7">The sequence shown here is derived from an EMBL/GenBank/DDBJ whole genome shotgun (WGS) entry which is preliminary data.</text>
</comment>
<proteinExistence type="inferred from homology"/>
<keyword evidence="5" id="KW-0206">Cytoskeleton</keyword>
<dbReference type="AlphaFoldDB" id="A0AAD1XSK7"/>
<evidence type="ECO:0000256" key="3">
    <source>
        <dbReference type="ARBA" id="ARBA00022174"/>
    </source>
</evidence>
<sequence length="267" mass="31575">MNIEEIKETDVQEDQEREELLYEFKVLDQSLFKNIHQKETVKLITKWGLDKDMELVRFRFNQSFTLFNTDKFLAALLSSPEVRASLPGLSANIPESVESVEFNKLSTEVVNMGFFDILDEKDITTTTGYIKKEPDEYLEGMVMGDRLRYALAFEESEFYEIFDDQTRKELIFRIMQHLVLGGSICQFEDNVKEYLDQTQNFYKDLVSVFKDSETDEIKVGSHAFEIKKINDTELFGDSDHPQNWAYVIVDPIHWHVNVWYHKWSSWW</sequence>
<comment type="similarity">
    <text evidence="2">Belongs to the CFAP300 family.</text>
</comment>
<evidence type="ECO:0000256" key="1">
    <source>
        <dbReference type="ARBA" id="ARBA00004430"/>
    </source>
</evidence>
<dbReference type="EMBL" id="CAMPGE010019707">
    <property type="protein sequence ID" value="CAI2378024.1"/>
    <property type="molecule type" value="Genomic_DNA"/>
</dbReference>
<reference evidence="7" key="1">
    <citation type="submission" date="2023-07" db="EMBL/GenBank/DDBJ databases">
        <authorList>
            <consortium name="AG Swart"/>
            <person name="Singh M."/>
            <person name="Singh A."/>
            <person name="Seah K."/>
            <person name="Emmerich C."/>
        </authorList>
    </citation>
    <scope>NUCLEOTIDE SEQUENCE</scope>
    <source>
        <strain evidence="7">DP1</strain>
    </source>
</reference>
<name>A0AAD1XSK7_EUPCR</name>
<dbReference type="InterPro" id="IPR029416">
    <property type="entry name" value="CFAP300"/>
</dbReference>
<dbReference type="Proteomes" id="UP001295684">
    <property type="component" value="Unassembled WGS sequence"/>
</dbReference>
<protein>
    <recommendedName>
        <fullName evidence="3">Cilia- and flagella-associated protein 300</fullName>
    </recommendedName>
</protein>